<feature type="signal peptide" evidence="1">
    <location>
        <begin position="1"/>
        <end position="28"/>
    </location>
</feature>
<protein>
    <recommendedName>
        <fullName evidence="4">DUF4136 domain-containing protein</fullName>
    </recommendedName>
</protein>
<evidence type="ECO:0000256" key="1">
    <source>
        <dbReference type="SAM" id="SignalP"/>
    </source>
</evidence>
<accession>A0A0S2KEY3</accession>
<name>A0A0S2KEY3_9GAMM</name>
<reference evidence="2 3" key="1">
    <citation type="submission" date="2015-11" db="EMBL/GenBank/DDBJ databases">
        <authorList>
            <person name="Zhang Y."/>
            <person name="Guo Z."/>
        </authorList>
    </citation>
    <scope>NUCLEOTIDE SEQUENCE [LARGE SCALE GENOMIC DNA]</scope>
    <source>
        <strain evidence="2 3">KCTC 32221</strain>
    </source>
</reference>
<evidence type="ECO:0000313" key="3">
    <source>
        <dbReference type="Proteomes" id="UP000065641"/>
    </source>
</evidence>
<dbReference type="STRING" id="1249552.PS2015_2035"/>
<keyword evidence="3" id="KW-1185">Reference proteome</keyword>
<dbReference type="Proteomes" id="UP000065641">
    <property type="component" value="Chromosome"/>
</dbReference>
<keyword evidence="1" id="KW-0732">Signal</keyword>
<dbReference type="EMBL" id="CP013189">
    <property type="protein sequence ID" value="ALO46675.1"/>
    <property type="molecule type" value="Genomic_DNA"/>
</dbReference>
<feature type="chain" id="PRO_5006601568" description="DUF4136 domain-containing protein" evidence="1">
    <location>
        <begin position="29"/>
        <end position="162"/>
    </location>
</feature>
<dbReference type="OrthoDB" id="7063969at2"/>
<dbReference type="AlphaFoldDB" id="A0A0S2KEY3"/>
<evidence type="ECO:0000313" key="2">
    <source>
        <dbReference type="EMBL" id="ALO46675.1"/>
    </source>
</evidence>
<evidence type="ECO:0008006" key="4">
    <source>
        <dbReference type="Google" id="ProtNLM"/>
    </source>
</evidence>
<organism evidence="2 3">
    <name type="scientific">Pseudohongiella spirulinae</name>
    <dbReference type="NCBI Taxonomy" id="1249552"/>
    <lineage>
        <taxon>Bacteria</taxon>
        <taxon>Pseudomonadati</taxon>
        <taxon>Pseudomonadota</taxon>
        <taxon>Gammaproteobacteria</taxon>
        <taxon>Pseudomonadales</taxon>
        <taxon>Pseudohongiellaceae</taxon>
        <taxon>Pseudohongiella</taxon>
    </lineage>
</organism>
<sequence length="162" mass="18150" precursor="true">MNGVIKPAKTLVIAVIFGLTLASQCATAQVFPRGNGLSLAGLDQFDMYVQIQQWEAMDGDEGSFRLETLQKLENEFKSAGIRRRSAGRDYLVCNLQASRDGNRIAYNVSVEYWLLASTDVNKLMWQNSRMSLVSANRFDIDSVASECVGLFITEWQQWNPAT</sequence>
<gene>
    <name evidence="2" type="ORF">PS2015_2035</name>
</gene>
<dbReference type="KEGG" id="pspi:PS2015_2035"/>
<proteinExistence type="predicted"/>
<dbReference type="RefSeq" id="WP_156412717.1">
    <property type="nucleotide sequence ID" value="NZ_CP013189.1"/>
</dbReference>